<comment type="similarity">
    <text evidence="2 12 14">Belongs to the FKBP-type PPIase family. Tig subfamily.</text>
</comment>
<keyword evidence="6 12" id="KW-0697">Rotamase</keyword>
<dbReference type="PANTHER" id="PTHR30560:SF3">
    <property type="entry name" value="TRIGGER FACTOR-LIKE PROTEIN TIG, CHLOROPLASTIC"/>
    <property type="match status" value="1"/>
</dbReference>
<feature type="coiled-coil region" evidence="15">
    <location>
        <begin position="368"/>
        <end position="399"/>
    </location>
</feature>
<dbReference type="InterPro" id="IPR027304">
    <property type="entry name" value="Trigger_fact/SurA_dom_sf"/>
</dbReference>
<dbReference type="PANTHER" id="PTHR30560">
    <property type="entry name" value="TRIGGER FACTOR CHAPERONE AND PEPTIDYL-PROLYL CIS/TRANS ISOMERASE"/>
    <property type="match status" value="1"/>
</dbReference>
<dbReference type="Pfam" id="PF00254">
    <property type="entry name" value="FKBP_C"/>
    <property type="match status" value="1"/>
</dbReference>
<evidence type="ECO:0000256" key="8">
    <source>
        <dbReference type="ARBA" id="ARBA00023235"/>
    </source>
</evidence>
<keyword evidence="18" id="KW-1185">Reference proteome</keyword>
<dbReference type="PIRSF" id="PIRSF003095">
    <property type="entry name" value="Trigger_factor"/>
    <property type="match status" value="1"/>
</dbReference>
<gene>
    <name evidence="12" type="primary">tig</name>
    <name evidence="17" type="ORF">I8J30_01825</name>
</gene>
<feature type="domain" description="PPIase FKBP-type" evidence="16">
    <location>
        <begin position="163"/>
        <end position="243"/>
    </location>
</feature>
<evidence type="ECO:0000256" key="3">
    <source>
        <dbReference type="ARBA" id="ARBA00013194"/>
    </source>
</evidence>
<dbReference type="EC" id="5.2.1.8" evidence="3 12"/>
<proteinExistence type="inferred from homology"/>
<organism evidence="17 18">
    <name type="scientific">Paenibacillus lignilyticus</name>
    <dbReference type="NCBI Taxonomy" id="1172615"/>
    <lineage>
        <taxon>Bacteria</taxon>
        <taxon>Bacillati</taxon>
        <taxon>Bacillota</taxon>
        <taxon>Bacilli</taxon>
        <taxon>Bacillales</taxon>
        <taxon>Paenibacillaceae</taxon>
        <taxon>Paenibacillus</taxon>
    </lineage>
</organism>
<dbReference type="SUPFAM" id="SSF109998">
    <property type="entry name" value="Triger factor/SurA peptide-binding domain-like"/>
    <property type="match status" value="1"/>
</dbReference>
<keyword evidence="15" id="KW-0175">Coiled coil</keyword>
<dbReference type="Pfam" id="PF05697">
    <property type="entry name" value="Trigger_N"/>
    <property type="match status" value="1"/>
</dbReference>
<dbReference type="Pfam" id="PF05698">
    <property type="entry name" value="Trigger_C"/>
    <property type="match status" value="1"/>
</dbReference>
<evidence type="ECO:0000256" key="10">
    <source>
        <dbReference type="ARBA" id="ARBA00024849"/>
    </source>
</evidence>
<dbReference type="EMBL" id="JAGKSP010000001">
    <property type="protein sequence ID" value="MBP3961434.1"/>
    <property type="molecule type" value="Genomic_DNA"/>
</dbReference>
<dbReference type="PROSITE" id="PS50059">
    <property type="entry name" value="FKBP_PPIASE"/>
    <property type="match status" value="1"/>
</dbReference>
<evidence type="ECO:0000256" key="14">
    <source>
        <dbReference type="RuleBase" id="RU003914"/>
    </source>
</evidence>
<dbReference type="InterPro" id="IPR046357">
    <property type="entry name" value="PPIase_dom_sf"/>
</dbReference>
<evidence type="ECO:0000256" key="13">
    <source>
        <dbReference type="PROSITE-ProRule" id="PRU00277"/>
    </source>
</evidence>
<keyword evidence="12" id="KW-0963">Cytoplasm</keyword>
<dbReference type="SUPFAM" id="SSF102735">
    <property type="entry name" value="Trigger factor ribosome-binding domain"/>
    <property type="match status" value="1"/>
</dbReference>
<dbReference type="Proteomes" id="UP000673394">
    <property type="component" value="Unassembled WGS sequence"/>
</dbReference>
<dbReference type="RefSeq" id="WP_210654859.1">
    <property type="nucleotide sequence ID" value="NZ_JAGKSP010000001.1"/>
</dbReference>
<sequence>MTATWEKIDKNLVSINVEVEAGQVNEAIDKAFKKVVQKVNVPGFRKGKVPRGIFEKRFGIESLYQDAIDILLPDTYAAALKETGVIPVDRPDIDVEQFAKDQTFKYVAKVTVKPEVELGEYKGIEIPSAEAVVTEEEITAELTRLQQRHAELNVVEEGAAENGDTAVIDFDGYVDGVAFDGGKSERHSLELGSGAFIPGFEDQVVGMATGDFKDIEITFPEEYHAAHLAGKPAVFKVKLHEIKRKSLPALDDEFAKDVSEFDTLEEYKQDLATKLAERKAKENEAARETAVVEKAAEAAVVEIPDAMVDSETSFMLRDFENRLRQQGMNLDLYYQFSGQDEAALRSQMHADAIKRVRNNLVLEQIAKNEGITSSEEDLNEELEKLAKQYSRSVEEIRSIFTANGNLENIQEDLVLRKTIKFLLDNSKTASVVA</sequence>
<reference evidence="17 18" key="1">
    <citation type="submission" date="2021-04" db="EMBL/GenBank/DDBJ databases">
        <title>Paenibacillus sp. DLE-14 whole genome sequence.</title>
        <authorList>
            <person name="Ham Y.J."/>
        </authorList>
    </citation>
    <scope>NUCLEOTIDE SEQUENCE [LARGE SCALE GENOMIC DNA]</scope>
    <source>
        <strain evidence="17 18">DLE-14</strain>
    </source>
</reference>
<dbReference type="Gene3D" id="3.30.70.1050">
    <property type="entry name" value="Trigger factor ribosome-binding domain"/>
    <property type="match status" value="1"/>
</dbReference>
<dbReference type="InterPro" id="IPR001179">
    <property type="entry name" value="PPIase_FKBP_dom"/>
</dbReference>
<comment type="catalytic activity">
    <reaction evidence="1 12 13">
        <text>[protein]-peptidylproline (omega=180) = [protein]-peptidylproline (omega=0)</text>
        <dbReference type="Rhea" id="RHEA:16237"/>
        <dbReference type="Rhea" id="RHEA-COMP:10747"/>
        <dbReference type="Rhea" id="RHEA-COMP:10748"/>
        <dbReference type="ChEBI" id="CHEBI:83833"/>
        <dbReference type="ChEBI" id="CHEBI:83834"/>
        <dbReference type="EC" id="5.2.1.8"/>
    </reaction>
</comment>
<dbReference type="Gene3D" id="3.10.50.40">
    <property type="match status" value="1"/>
</dbReference>
<comment type="subcellular location">
    <subcellularLocation>
        <location evidence="12">Cytoplasm</location>
    </subcellularLocation>
    <text evidence="12">About half TF is bound to the ribosome near the polypeptide exit tunnel while the other half is free in the cytoplasm.</text>
</comment>
<evidence type="ECO:0000256" key="5">
    <source>
        <dbReference type="ARBA" id="ARBA00022618"/>
    </source>
</evidence>
<dbReference type="HAMAP" id="MF_00303">
    <property type="entry name" value="Trigger_factor_Tig"/>
    <property type="match status" value="1"/>
</dbReference>
<keyword evidence="9 12" id="KW-0131">Cell cycle</keyword>
<dbReference type="Gene3D" id="1.10.3120.10">
    <property type="entry name" value="Trigger factor, C-terminal domain"/>
    <property type="match status" value="1"/>
</dbReference>
<evidence type="ECO:0000256" key="15">
    <source>
        <dbReference type="SAM" id="Coils"/>
    </source>
</evidence>
<keyword evidence="8 12" id="KW-0413">Isomerase</keyword>
<protein>
    <recommendedName>
        <fullName evidence="4 12">Trigger factor</fullName>
        <shortName evidence="12">TF</shortName>
        <ecNumber evidence="3 12">5.2.1.8</ecNumber>
    </recommendedName>
    <alternativeName>
        <fullName evidence="11 12">PPIase</fullName>
    </alternativeName>
</protein>
<evidence type="ECO:0000259" key="16">
    <source>
        <dbReference type="PROSITE" id="PS50059"/>
    </source>
</evidence>
<dbReference type="InterPro" id="IPR037041">
    <property type="entry name" value="Trigger_fac_C_sf"/>
</dbReference>
<evidence type="ECO:0000256" key="7">
    <source>
        <dbReference type="ARBA" id="ARBA00023186"/>
    </source>
</evidence>
<keyword evidence="5 12" id="KW-0132">Cell division</keyword>
<dbReference type="InterPro" id="IPR008881">
    <property type="entry name" value="Trigger_fac_ribosome-bd_bac"/>
</dbReference>
<evidence type="ECO:0000256" key="1">
    <source>
        <dbReference type="ARBA" id="ARBA00000971"/>
    </source>
</evidence>
<dbReference type="InterPro" id="IPR005215">
    <property type="entry name" value="Trig_fac"/>
</dbReference>
<comment type="function">
    <text evidence="10 12">Involved in protein export. Acts as a chaperone by maintaining the newly synthesized protein in an open conformation. Functions as a peptidyl-prolyl cis-trans isomerase.</text>
</comment>
<evidence type="ECO:0000256" key="6">
    <source>
        <dbReference type="ARBA" id="ARBA00023110"/>
    </source>
</evidence>
<evidence type="ECO:0000313" key="18">
    <source>
        <dbReference type="Proteomes" id="UP000673394"/>
    </source>
</evidence>
<evidence type="ECO:0000313" key="17">
    <source>
        <dbReference type="EMBL" id="MBP3961434.1"/>
    </source>
</evidence>
<dbReference type="SUPFAM" id="SSF54534">
    <property type="entry name" value="FKBP-like"/>
    <property type="match status" value="1"/>
</dbReference>
<evidence type="ECO:0000256" key="2">
    <source>
        <dbReference type="ARBA" id="ARBA00005464"/>
    </source>
</evidence>
<dbReference type="InterPro" id="IPR008880">
    <property type="entry name" value="Trigger_fac_C"/>
</dbReference>
<evidence type="ECO:0000256" key="4">
    <source>
        <dbReference type="ARBA" id="ARBA00016902"/>
    </source>
</evidence>
<accession>A0ABS5C611</accession>
<evidence type="ECO:0000256" key="11">
    <source>
        <dbReference type="ARBA" id="ARBA00029986"/>
    </source>
</evidence>
<keyword evidence="7 12" id="KW-0143">Chaperone</keyword>
<evidence type="ECO:0000256" key="9">
    <source>
        <dbReference type="ARBA" id="ARBA00023306"/>
    </source>
</evidence>
<evidence type="ECO:0000256" key="12">
    <source>
        <dbReference type="HAMAP-Rule" id="MF_00303"/>
    </source>
</evidence>
<dbReference type="InterPro" id="IPR036611">
    <property type="entry name" value="Trigger_fac_ribosome-bd_sf"/>
</dbReference>
<dbReference type="NCBIfam" id="TIGR00115">
    <property type="entry name" value="tig"/>
    <property type="match status" value="1"/>
</dbReference>
<name>A0ABS5C611_9BACL</name>
<comment type="caution">
    <text evidence="17">The sequence shown here is derived from an EMBL/GenBank/DDBJ whole genome shotgun (WGS) entry which is preliminary data.</text>
</comment>
<comment type="domain">
    <text evidence="12">Consists of 3 domains; the N-terminus binds the ribosome, the middle domain has PPIase activity, while the C-terminus has intrinsic chaperone activity on its own.</text>
</comment>
<dbReference type="GO" id="GO:0003755">
    <property type="term" value="F:peptidyl-prolyl cis-trans isomerase activity"/>
    <property type="evidence" value="ECO:0007669"/>
    <property type="project" value="UniProtKB-EC"/>
</dbReference>